<dbReference type="InterPro" id="IPR011542">
    <property type="entry name" value="SUF_FeS_clus_asmbl_SufD"/>
</dbReference>
<evidence type="ECO:0000313" key="2">
    <source>
        <dbReference type="EMBL" id="PSW24926.1"/>
    </source>
</evidence>
<keyword evidence="3" id="KW-1185">Reference proteome</keyword>
<proteinExistence type="predicted"/>
<dbReference type="InterPro" id="IPR055346">
    <property type="entry name" value="Fe-S_cluster_assembly_SufBD"/>
</dbReference>
<feature type="domain" description="SUF system FeS cluster assembly SufBD core" evidence="1">
    <location>
        <begin position="164"/>
        <end position="391"/>
    </location>
</feature>
<dbReference type="RefSeq" id="WP_084711724.1">
    <property type="nucleotide sequence ID" value="NZ_AP024853.1"/>
</dbReference>
<reference evidence="2 3" key="1">
    <citation type="submission" date="2018-01" db="EMBL/GenBank/DDBJ databases">
        <title>Whole genome sequencing of Histamine producing bacteria.</title>
        <authorList>
            <person name="Butler K."/>
        </authorList>
    </citation>
    <scope>NUCLEOTIDE SEQUENCE [LARGE SCALE GENOMIC DNA]</scope>
    <source>
        <strain evidence="2 3">DSM 24669</strain>
    </source>
</reference>
<dbReference type="Pfam" id="PF01458">
    <property type="entry name" value="SUFBD_core"/>
    <property type="match status" value="1"/>
</dbReference>
<dbReference type="InterPro" id="IPR000825">
    <property type="entry name" value="SUF_FeS_clus_asmbl_SufBD_core"/>
</dbReference>
<dbReference type="SUPFAM" id="SSF101960">
    <property type="entry name" value="Stabilizer of iron transporter SufD"/>
    <property type="match status" value="1"/>
</dbReference>
<dbReference type="GO" id="GO:0016226">
    <property type="term" value="P:iron-sulfur cluster assembly"/>
    <property type="evidence" value="ECO:0007669"/>
    <property type="project" value="InterPro"/>
</dbReference>
<organism evidence="2 3">
    <name type="scientific">Photobacterium swingsii</name>
    <dbReference type="NCBI Taxonomy" id="680026"/>
    <lineage>
        <taxon>Bacteria</taxon>
        <taxon>Pseudomonadati</taxon>
        <taxon>Pseudomonadota</taxon>
        <taxon>Gammaproteobacteria</taxon>
        <taxon>Vibrionales</taxon>
        <taxon>Vibrionaceae</taxon>
        <taxon>Photobacterium</taxon>
    </lineage>
</organism>
<dbReference type="OrthoDB" id="9768262at2"/>
<dbReference type="PANTHER" id="PTHR43575:SF1">
    <property type="entry name" value="PROTEIN ABCI7, CHLOROPLASTIC"/>
    <property type="match status" value="1"/>
</dbReference>
<dbReference type="EMBL" id="PYLZ01000004">
    <property type="protein sequence ID" value="PSW24926.1"/>
    <property type="molecule type" value="Genomic_DNA"/>
</dbReference>
<name>A0A2T3P884_9GAMM</name>
<dbReference type="InterPro" id="IPR037284">
    <property type="entry name" value="SUF_FeS_clus_asmbl_SufBD_sf"/>
</dbReference>
<evidence type="ECO:0000259" key="1">
    <source>
        <dbReference type="Pfam" id="PF01458"/>
    </source>
</evidence>
<dbReference type="NCBIfam" id="TIGR01981">
    <property type="entry name" value="sufD"/>
    <property type="match status" value="1"/>
</dbReference>
<dbReference type="Proteomes" id="UP000240481">
    <property type="component" value="Unassembled WGS sequence"/>
</dbReference>
<dbReference type="AlphaFoldDB" id="A0A2T3P884"/>
<gene>
    <name evidence="2" type="primary">sufD</name>
    <name evidence="2" type="ORF">C9I94_08930</name>
</gene>
<evidence type="ECO:0000313" key="3">
    <source>
        <dbReference type="Proteomes" id="UP000240481"/>
    </source>
</evidence>
<accession>A0A2T3P884</accession>
<comment type="caution">
    <text evidence="2">The sequence shown here is derived from an EMBL/GenBank/DDBJ whole genome shotgun (WGS) entry which is preliminary data.</text>
</comment>
<sequence length="447" mass="49749">MGGSQVKNNAALMENLEGMVQSGKWQQQQWRKIAAEGLPINKDDAWKYTSLSGFKQLPLHSAVFQPVENISYESLSLNLDGYRLVFFDGLFSVRCSDWIPKITITPLDRLSDVETYELSKSVQPDAFTYLTDATATGGVLIEVDAETVIDKPIYLLHISSGMKGDVCSYRHHISLGRLSQCELIEHHISLDQGGGVTLSRMSADVGKGAHFYHTKLIEEAPCQHHFGHNDIVVDRDASVHSHCLMLSGVLCRHQTSSHLQGENGFIEMNSLSMPDDQQTFDSRTYLRHQAPHCRSEQLHKTIARGASNGVFDGMIYVEPSALKTDGQMDSHNLLLSESAQVNCKPQLEIYADDVKCSHGATTGQLDARQVDYMRARGISKDKAQQMLLFAFASEVAFKIRNGCVKQHVCDKLVGSLSQVRPHSDKKGLDPHLIPEKFTGRSQGEFYV</sequence>
<protein>
    <submittedName>
        <fullName evidence="2">Fe-S cluster assembly protein SufD</fullName>
    </submittedName>
</protein>
<dbReference type="PANTHER" id="PTHR43575">
    <property type="entry name" value="PROTEIN ABCI7, CHLOROPLASTIC"/>
    <property type="match status" value="1"/>
</dbReference>